<keyword evidence="2" id="KW-1185">Reference proteome</keyword>
<proteinExistence type="predicted"/>
<sequence>MWLHSYEAKEISTNILILFSQKLSSNQHKEKQRNQKRSLRELNEREQIAFQRHQVMMDFPPLTMTLPDECKAFVMKHTTLVANTSNFLSVEPPLISRPFDHAYGSCLEEDDISNITQINNWPFASAKESSSQVSSIRYIPAKPAFIRFRHPIVSI</sequence>
<evidence type="ECO:0000313" key="1">
    <source>
        <dbReference type="EMBL" id="CAI8591692.1"/>
    </source>
</evidence>
<gene>
    <name evidence="1" type="ORF">VFH_I003240</name>
</gene>
<organism evidence="1 2">
    <name type="scientific">Vicia faba</name>
    <name type="common">Broad bean</name>
    <name type="synonym">Faba vulgaris</name>
    <dbReference type="NCBI Taxonomy" id="3906"/>
    <lineage>
        <taxon>Eukaryota</taxon>
        <taxon>Viridiplantae</taxon>
        <taxon>Streptophyta</taxon>
        <taxon>Embryophyta</taxon>
        <taxon>Tracheophyta</taxon>
        <taxon>Spermatophyta</taxon>
        <taxon>Magnoliopsida</taxon>
        <taxon>eudicotyledons</taxon>
        <taxon>Gunneridae</taxon>
        <taxon>Pentapetalae</taxon>
        <taxon>rosids</taxon>
        <taxon>fabids</taxon>
        <taxon>Fabales</taxon>
        <taxon>Fabaceae</taxon>
        <taxon>Papilionoideae</taxon>
        <taxon>50 kb inversion clade</taxon>
        <taxon>NPAAA clade</taxon>
        <taxon>Hologalegina</taxon>
        <taxon>IRL clade</taxon>
        <taxon>Fabeae</taxon>
        <taxon>Vicia</taxon>
    </lineage>
</organism>
<name>A0AAV0Z6C0_VICFA</name>
<dbReference type="Proteomes" id="UP001157006">
    <property type="component" value="Chromosome 1S"/>
</dbReference>
<reference evidence="1 2" key="1">
    <citation type="submission" date="2023-01" db="EMBL/GenBank/DDBJ databases">
        <authorList>
            <person name="Kreplak J."/>
        </authorList>
    </citation>
    <scope>NUCLEOTIDE SEQUENCE [LARGE SCALE GENOMIC DNA]</scope>
</reference>
<dbReference type="EMBL" id="OX451735">
    <property type="protein sequence ID" value="CAI8591692.1"/>
    <property type="molecule type" value="Genomic_DNA"/>
</dbReference>
<accession>A0AAV0Z6C0</accession>
<evidence type="ECO:0000313" key="2">
    <source>
        <dbReference type="Proteomes" id="UP001157006"/>
    </source>
</evidence>
<protein>
    <submittedName>
        <fullName evidence="1">Uncharacterized protein</fullName>
    </submittedName>
</protein>
<dbReference type="AlphaFoldDB" id="A0AAV0Z6C0"/>